<evidence type="ECO:0000256" key="2">
    <source>
        <dbReference type="SAM" id="MobiDB-lite"/>
    </source>
</evidence>
<keyword evidence="3" id="KW-0812">Transmembrane</keyword>
<keyword evidence="1" id="KW-0175">Coiled coil</keyword>
<sequence length="243" mass="28159">MKNNNKGIIIFLIIIIALFVNYSIYQYVFVTKFSNLKSAEKEYNDKQKELEELIKIKGNIHSVRKENEALKGQVKELDKLILEKIDTAKLAYDFYKSCKDFKITGEEIKFSIEGSDKKEEEGSGEDGKTNDSTNNDEKENSDDITRLEIYLKISGKKIDIEKYINNLDKITEGKLNVKSINLSTNKADDAKEEVTVANEDYLQGQIEFYQYLKLNDEEKENIKKYDFYHNKVGFDSISNMFGN</sequence>
<accession>A0ABS6EJG8</accession>
<evidence type="ECO:0000313" key="5">
    <source>
        <dbReference type="Proteomes" id="UP000726170"/>
    </source>
</evidence>
<feature type="transmembrane region" description="Helical" evidence="3">
    <location>
        <begin position="7"/>
        <end position="28"/>
    </location>
</feature>
<evidence type="ECO:0000256" key="3">
    <source>
        <dbReference type="SAM" id="Phobius"/>
    </source>
</evidence>
<keyword evidence="3" id="KW-0472">Membrane</keyword>
<feature type="region of interest" description="Disordered" evidence="2">
    <location>
        <begin position="114"/>
        <end position="140"/>
    </location>
</feature>
<gene>
    <name evidence="4" type="ORF">KQI86_13465</name>
</gene>
<organism evidence="4 5">
    <name type="scientific">Clostridium mobile</name>
    <dbReference type="NCBI Taxonomy" id="2841512"/>
    <lineage>
        <taxon>Bacteria</taxon>
        <taxon>Bacillati</taxon>
        <taxon>Bacillota</taxon>
        <taxon>Clostridia</taxon>
        <taxon>Eubacteriales</taxon>
        <taxon>Clostridiaceae</taxon>
        <taxon>Clostridium</taxon>
    </lineage>
</organism>
<dbReference type="EMBL" id="JAHLQF010000003">
    <property type="protein sequence ID" value="MBU5485346.1"/>
    <property type="molecule type" value="Genomic_DNA"/>
</dbReference>
<reference evidence="4 5" key="1">
    <citation type="submission" date="2021-06" db="EMBL/GenBank/DDBJ databases">
        <authorList>
            <person name="Sun Q."/>
            <person name="Li D."/>
        </authorList>
    </citation>
    <scope>NUCLEOTIDE SEQUENCE [LARGE SCALE GENOMIC DNA]</scope>
    <source>
        <strain evidence="4 5">MSJ-11</strain>
    </source>
</reference>
<comment type="caution">
    <text evidence="4">The sequence shown here is derived from an EMBL/GenBank/DDBJ whole genome shotgun (WGS) entry which is preliminary data.</text>
</comment>
<evidence type="ECO:0008006" key="6">
    <source>
        <dbReference type="Google" id="ProtNLM"/>
    </source>
</evidence>
<feature type="coiled-coil region" evidence="1">
    <location>
        <begin position="33"/>
        <end position="80"/>
    </location>
</feature>
<proteinExistence type="predicted"/>
<evidence type="ECO:0000256" key="1">
    <source>
        <dbReference type="SAM" id="Coils"/>
    </source>
</evidence>
<name>A0ABS6EJG8_9CLOT</name>
<dbReference type="Proteomes" id="UP000726170">
    <property type="component" value="Unassembled WGS sequence"/>
</dbReference>
<keyword evidence="5" id="KW-1185">Reference proteome</keyword>
<evidence type="ECO:0000313" key="4">
    <source>
        <dbReference type="EMBL" id="MBU5485346.1"/>
    </source>
</evidence>
<protein>
    <recommendedName>
        <fullName evidence="6">Pilus assembly protein, PilO</fullName>
    </recommendedName>
</protein>
<keyword evidence="3" id="KW-1133">Transmembrane helix</keyword>
<dbReference type="RefSeq" id="WP_216439898.1">
    <property type="nucleotide sequence ID" value="NZ_JAHLQF010000003.1"/>
</dbReference>